<dbReference type="EMBL" id="AZBU02000005">
    <property type="protein sequence ID" value="TKR75748.1"/>
    <property type="molecule type" value="Genomic_DNA"/>
</dbReference>
<evidence type="ECO:0000313" key="9">
    <source>
        <dbReference type="Proteomes" id="UP000298663"/>
    </source>
</evidence>
<comment type="caution">
    <text evidence="5">Lacks conserved residue(s) required for the propagation of feature annotation.</text>
</comment>
<dbReference type="SUPFAM" id="SSF49723">
    <property type="entry name" value="Lipase/lipooxygenase domain (PLAT/LH2 domain)"/>
    <property type="match status" value="1"/>
</dbReference>
<feature type="transmembrane region" description="Helical" evidence="6">
    <location>
        <begin position="1405"/>
        <end position="1425"/>
    </location>
</feature>
<dbReference type="GO" id="GO:0005262">
    <property type="term" value="F:calcium channel activity"/>
    <property type="evidence" value="ECO:0007669"/>
    <property type="project" value="TreeGrafter"/>
</dbReference>
<dbReference type="Proteomes" id="UP000298663">
    <property type="component" value="Unassembled WGS sequence"/>
</dbReference>
<dbReference type="InterPro" id="IPR001024">
    <property type="entry name" value="PLAT/LH2_dom"/>
</dbReference>
<gene>
    <name evidence="8" type="ORF">L596_016994</name>
</gene>
<organism evidence="8 9">
    <name type="scientific">Steinernema carpocapsae</name>
    <name type="common">Entomopathogenic nematode</name>
    <dbReference type="NCBI Taxonomy" id="34508"/>
    <lineage>
        <taxon>Eukaryota</taxon>
        <taxon>Metazoa</taxon>
        <taxon>Ecdysozoa</taxon>
        <taxon>Nematoda</taxon>
        <taxon>Chromadorea</taxon>
        <taxon>Rhabditida</taxon>
        <taxon>Tylenchina</taxon>
        <taxon>Panagrolaimomorpha</taxon>
        <taxon>Strongyloidoidea</taxon>
        <taxon>Steinernematidae</taxon>
        <taxon>Steinernema</taxon>
    </lineage>
</organism>
<dbReference type="Pfam" id="PF02010">
    <property type="entry name" value="REJ"/>
    <property type="match status" value="1"/>
</dbReference>
<dbReference type="GO" id="GO:0050982">
    <property type="term" value="P:detection of mechanical stimulus"/>
    <property type="evidence" value="ECO:0007669"/>
    <property type="project" value="TreeGrafter"/>
</dbReference>
<dbReference type="SMART" id="SM00303">
    <property type="entry name" value="GPS"/>
    <property type="match status" value="1"/>
</dbReference>
<evidence type="ECO:0000256" key="2">
    <source>
        <dbReference type="ARBA" id="ARBA00022692"/>
    </source>
</evidence>
<evidence type="ECO:0000256" key="3">
    <source>
        <dbReference type="ARBA" id="ARBA00022989"/>
    </source>
</evidence>
<dbReference type="SMART" id="SM00308">
    <property type="entry name" value="LH2"/>
    <property type="match status" value="1"/>
</dbReference>
<comment type="subcellular location">
    <subcellularLocation>
        <location evidence="1">Membrane</location>
    </subcellularLocation>
</comment>
<dbReference type="Pfam" id="PF01477">
    <property type="entry name" value="PLAT"/>
    <property type="match status" value="1"/>
</dbReference>
<comment type="caution">
    <text evidence="8">The sequence shown here is derived from an EMBL/GenBank/DDBJ whole genome shotgun (WGS) entry which is preliminary data.</text>
</comment>
<dbReference type="InterPro" id="IPR002859">
    <property type="entry name" value="PKD/REJ-like"/>
</dbReference>
<dbReference type="InterPro" id="IPR036392">
    <property type="entry name" value="PLAT/LH2_dom_sf"/>
</dbReference>
<keyword evidence="9" id="KW-1185">Reference proteome</keyword>
<evidence type="ECO:0000256" key="4">
    <source>
        <dbReference type="ARBA" id="ARBA00023136"/>
    </source>
</evidence>
<evidence type="ECO:0000259" key="7">
    <source>
        <dbReference type="PROSITE" id="PS50095"/>
    </source>
</evidence>
<dbReference type="InterPro" id="IPR000203">
    <property type="entry name" value="GPS"/>
</dbReference>
<dbReference type="OrthoDB" id="444119at2759"/>
<reference evidence="8 9" key="1">
    <citation type="journal article" date="2015" name="Genome Biol.">
        <title>Comparative genomics of Steinernema reveals deeply conserved gene regulatory networks.</title>
        <authorList>
            <person name="Dillman A.R."/>
            <person name="Macchietto M."/>
            <person name="Porter C.F."/>
            <person name="Rogers A."/>
            <person name="Williams B."/>
            <person name="Antoshechkin I."/>
            <person name="Lee M.M."/>
            <person name="Goodwin Z."/>
            <person name="Lu X."/>
            <person name="Lewis E.E."/>
            <person name="Goodrich-Blair H."/>
            <person name="Stock S.P."/>
            <person name="Adams B.J."/>
            <person name="Sternberg P.W."/>
            <person name="Mortazavi A."/>
        </authorList>
    </citation>
    <scope>NUCLEOTIDE SEQUENCE [LARGE SCALE GENOMIC DNA]</scope>
    <source>
        <strain evidence="8 9">ALL</strain>
    </source>
</reference>
<evidence type="ECO:0000256" key="6">
    <source>
        <dbReference type="SAM" id="Phobius"/>
    </source>
</evidence>
<feature type="domain" description="PLAT" evidence="7">
    <location>
        <begin position="1238"/>
        <end position="1359"/>
    </location>
</feature>
<dbReference type="InterPro" id="IPR051223">
    <property type="entry name" value="Polycystin"/>
</dbReference>
<feature type="transmembrane region" description="Helical" evidence="6">
    <location>
        <begin position="1193"/>
        <end position="1214"/>
    </location>
</feature>
<dbReference type="PANTHER" id="PTHR10877">
    <property type="entry name" value="POLYCYSTIN FAMILY MEMBER"/>
    <property type="match status" value="1"/>
</dbReference>
<dbReference type="STRING" id="34508.A0A4U5N0G0"/>
<name>A0A4U5N0G0_STECR</name>
<reference evidence="8 9" key="2">
    <citation type="journal article" date="2019" name="G3 (Bethesda)">
        <title>Hybrid Assembly of the Genome of the Entomopathogenic Nematode Steinernema carpocapsae Identifies the X-Chromosome.</title>
        <authorList>
            <person name="Serra L."/>
            <person name="Macchietto M."/>
            <person name="Macias-Munoz A."/>
            <person name="McGill C.J."/>
            <person name="Rodriguez I.M."/>
            <person name="Rodriguez B."/>
            <person name="Murad R."/>
            <person name="Mortazavi A."/>
        </authorList>
    </citation>
    <scope>NUCLEOTIDE SEQUENCE [LARGE SCALE GENOMIC DNA]</scope>
    <source>
        <strain evidence="8 9">ALL</strain>
    </source>
</reference>
<dbReference type="FunFam" id="2.60.60.20:FF:000027">
    <property type="entry name" value="Protein CBR-LOV-1"/>
    <property type="match status" value="1"/>
</dbReference>
<evidence type="ECO:0000313" key="8">
    <source>
        <dbReference type="EMBL" id="TKR75748.1"/>
    </source>
</evidence>
<sequence length="1453" mass="163833">MHTAKQTTGRYGISVRNQTIRTPKLRTFLVPDGTKRSSVKSFEIQATVLVDKDGTTIPDVFTQIYENNQGPSDGECSIDKLAAKNIENVTVACSGWVDEDSVSVYNVYSRLGENDPLVLVSSSSDPKQVFRLRSGEQQLFVEVLDGLRAESSLVPLGTAVVTLEKVNIGDLMISNPMEVKQILDQLKNTTNMNELLNEKTNSSKNAGWVNELIDAIGTKGGQKNVIDAVRKGLQRQLSVDTAKMSEEELQHLVDTSLRDRNAALAELMGKMLEVTAEKGINTPEDMKTVLSTVDDVLKNSMKFTLNKKQPGQSSANGYKVFYGRLRIKGTDLIVLNAQFTIDGATVFIQGDFQPAKVMMTSRDKFDLALNYRKLAAYVSLAKGFGFTVDGTTADVSDMINGTRRIDFTGNNSMGLPDGRYVAWNVSYDSKKDMETHEIENATFTTYTLLQPDSAITLEQLTEEQKKGFMFGDALNVIKISLKVYLDHKKQTLEYTGGKMELMDSFSGSMNLFIHDLEWTNKGSYDENYRTLIQDTVKIEFLDKAVIERAVASNGPTELKLTGENLRLQTGYYDVSHLAITPLEAHIQSSRLEIDKKYATMEAFNIDFKNGKAVNVDFGSISMDHGPLFDVLRGQVMLDGDSLKLAVDSEASLVTFSKIQWTVHAEGSKVILVITKGAFSTNLQPHIASVFDVGPEQRIFLEGGKIGRNCSNCYVIKDARVSSLTGGLEGDNGLQEQSVIDQRGLQSINKALDNTNDFLKNNADKLSDKELGETADSILGIVGSVTKSINTGLKNPLSNDLQASFDYEQKNYDDLFLNVPDDPRDIRYVEEYTPEQWAEEAVRLRQKAAAKAMVNTINTLFNTIEDALVKRALDTGDTSPITRSVDGNSLTASIGLPHDLLSKDYMCNDWIVRFPPRLDLLNVYDIGERELIRTSMRCLVENLYLSSDNAKYLVTSGTLDLKLKRQNGEEIVVKDTLEPISLKTDPKGYARNAIEILPFKFEKYQVLDLHTFRTIQWNMTVTIEFEPTQKLQKDVWLFASFQRIPGPMPSDHDWRFHVTEKRFRSYFHILAAELWNRTGLFYVGIGVIAEGERALNPNLSISYPAHEFKHWVFENTPSFDYKIRAISKGCYYLNTVHRDARFDSTGMEPLSTTGTGRTSCLSNHLTTFSVGMFTPEIAQNFEYKYLETRYERNIMVLIAVAILAIHQLLAFFLAIRHDNRDFSKGGIQTLKDNRPFDHYQYVITVQTGYRMFSTTDSRVFFNVTGTQSEEIGRQMVGEMSKIKSFQWGATDRFLMTTRWSLGDLHTLRIWIDSSGFEHRQSWFCCRVVFKDLQTKKIYEFDVDNWLGIQNGNGETERLINATLKRDRKPWNLAMGLQSLGDHLSWLNMYTGGGLRTRYRNPRVDRVVNVTLALLLICLANCLHSAVGDSRKYNFRFLTFRFSFADVSQASICVF</sequence>
<keyword evidence="3 6" id="KW-1133">Transmembrane helix</keyword>
<proteinExistence type="predicted"/>
<keyword evidence="4 6" id="KW-0472">Membrane</keyword>
<dbReference type="Gene3D" id="2.60.60.20">
    <property type="entry name" value="PLAT/LH2 domain"/>
    <property type="match status" value="1"/>
</dbReference>
<dbReference type="PROSITE" id="PS50095">
    <property type="entry name" value="PLAT"/>
    <property type="match status" value="1"/>
</dbReference>
<dbReference type="PANTHER" id="PTHR10877:SF194">
    <property type="entry name" value="LOCATION OF VULVA DEFECTIVE 1"/>
    <property type="match status" value="1"/>
</dbReference>
<dbReference type="GO" id="GO:0016020">
    <property type="term" value="C:membrane"/>
    <property type="evidence" value="ECO:0007669"/>
    <property type="project" value="UniProtKB-SubCell"/>
</dbReference>
<protein>
    <recommendedName>
        <fullName evidence="7">PLAT domain-containing protein</fullName>
    </recommendedName>
</protein>
<keyword evidence="2 6" id="KW-0812">Transmembrane</keyword>
<accession>A0A4U5N0G0</accession>
<evidence type="ECO:0000256" key="1">
    <source>
        <dbReference type="ARBA" id="ARBA00004370"/>
    </source>
</evidence>
<evidence type="ECO:0000256" key="5">
    <source>
        <dbReference type="PROSITE-ProRule" id="PRU00152"/>
    </source>
</evidence>